<protein>
    <submittedName>
        <fullName evidence="1">Uncharacterized protein</fullName>
    </submittedName>
</protein>
<keyword evidence="2" id="KW-1185">Reference proteome</keyword>
<gene>
    <name evidence="1" type="ORF">GCM10010302_35720</name>
</gene>
<name>A0ABN0VF38_9ACTN</name>
<dbReference type="EMBL" id="BAAABV010000017">
    <property type="protein sequence ID" value="GAA0293937.1"/>
    <property type="molecule type" value="Genomic_DNA"/>
</dbReference>
<proteinExistence type="predicted"/>
<reference evidence="1 2" key="1">
    <citation type="journal article" date="2019" name="Int. J. Syst. Evol. Microbiol.">
        <title>The Global Catalogue of Microorganisms (GCM) 10K type strain sequencing project: providing services to taxonomists for standard genome sequencing and annotation.</title>
        <authorList>
            <consortium name="The Broad Institute Genomics Platform"/>
            <consortium name="The Broad Institute Genome Sequencing Center for Infectious Disease"/>
            <person name="Wu L."/>
            <person name="Ma J."/>
        </authorList>
    </citation>
    <scope>NUCLEOTIDE SEQUENCE [LARGE SCALE GENOMIC DNA]</scope>
    <source>
        <strain evidence="1 2">JCM 4505</strain>
    </source>
</reference>
<comment type="caution">
    <text evidence="1">The sequence shown here is derived from an EMBL/GenBank/DDBJ whole genome shotgun (WGS) entry which is preliminary data.</text>
</comment>
<sequence length="109" mass="11321">MSGICANRSVGLAAQSPIVTSAASPEAFISEVVHQPPRLVGAVLRLPGRLGRQGLVAHPLQLSGVHGVQLGDLPRQSGQRFHRFPPVPGPPSSGQVCAWCWMGVIGPGC</sequence>
<accession>A0ABN0VF38</accession>
<dbReference type="Proteomes" id="UP001501867">
    <property type="component" value="Unassembled WGS sequence"/>
</dbReference>
<organism evidence="1 2">
    <name type="scientific">Streptomyces polychromogenes</name>
    <dbReference type="NCBI Taxonomy" id="67342"/>
    <lineage>
        <taxon>Bacteria</taxon>
        <taxon>Bacillati</taxon>
        <taxon>Actinomycetota</taxon>
        <taxon>Actinomycetes</taxon>
        <taxon>Kitasatosporales</taxon>
        <taxon>Streptomycetaceae</taxon>
        <taxon>Streptomyces</taxon>
    </lineage>
</organism>
<evidence type="ECO:0000313" key="1">
    <source>
        <dbReference type="EMBL" id="GAA0293937.1"/>
    </source>
</evidence>
<evidence type="ECO:0000313" key="2">
    <source>
        <dbReference type="Proteomes" id="UP001501867"/>
    </source>
</evidence>